<feature type="site" description="Interaction with DNA substrate" evidence="5">
    <location>
        <position position="290"/>
    </location>
</feature>
<dbReference type="InterPro" id="IPR036691">
    <property type="entry name" value="Endo/exonu/phosph_ase_sf"/>
</dbReference>
<evidence type="ECO:0000256" key="1">
    <source>
        <dbReference type="ARBA" id="ARBA00022723"/>
    </source>
</evidence>
<dbReference type="GO" id="GO:0008081">
    <property type="term" value="F:phosphoric diester hydrolase activity"/>
    <property type="evidence" value="ECO:0007669"/>
    <property type="project" value="TreeGrafter"/>
</dbReference>
<keyword evidence="3 4" id="KW-0460">Magnesium</keyword>
<proteinExistence type="predicted"/>
<dbReference type="GO" id="GO:0046872">
    <property type="term" value="F:metal ion binding"/>
    <property type="evidence" value="ECO:0007669"/>
    <property type="project" value="UniProtKB-KW"/>
</dbReference>
<dbReference type="GO" id="GO:0008311">
    <property type="term" value="F:double-stranded DNA 3'-5' DNA exonuclease activity"/>
    <property type="evidence" value="ECO:0007669"/>
    <property type="project" value="TreeGrafter"/>
</dbReference>
<gene>
    <name evidence="6" type="ORF">PECUL_23A029895</name>
</gene>
<dbReference type="EMBL" id="OW240916">
    <property type="protein sequence ID" value="CAH2293860.1"/>
    <property type="molecule type" value="Genomic_DNA"/>
</dbReference>
<accession>A0AAD1S948</accession>
<keyword evidence="7" id="KW-1185">Reference proteome</keyword>
<dbReference type="PANTHER" id="PTHR22748">
    <property type="entry name" value="AP ENDONUCLEASE"/>
    <property type="match status" value="1"/>
</dbReference>
<comment type="cofactor">
    <cofactor evidence="4">
        <name>Mg(2+)</name>
        <dbReference type="ChEBI" id="CHEBI:18420"/>
    </cofactor>
    <cofactor evidence="4">
        <name>Mn(2+)</name>
        <dbReference type="ChEBI" id="CHEBI:29035"/>
    </cofactor>
    <text evidence="4">Probably binds two magnesium or manganese ions per subunit.</text>
</comment>
<dbReference type="Gene3D" id="3.60.10.10">
    <property type="entry name" value="Endonuclease/exonuclease/phosphatase"/>
    <property type="match status" value="1"/>
</dbReference>
<feature type="binding site" evidence="4">
    <location>
        <position position="290"/>
    </location>
    <ligand>
        <name>Mg(2+)</name>
        <dbReference type="ChEBI" id="CHEBI:18420"/>
        <label>1</label>
    </ligand>
</feature>
<dbReference type="GO" id="GO:0006284">
    <property type="term" value="P:base-excision repair"/>
    <property type="evidence" value="ECO:0007669"/>
    <property type="project" value="TreeGrafter"/>
</dbReference>
<keyword evidence="4" id="KW-0464">Manganese</keyword>
<evidence type="ECO:0000256" key="2">
    <source>
        <dbReference type="ARBA" id="ARBA00022801"/>
    </source>
</evidence>
<feature type="site" description="Transition state stabilizer" evidence="5">
    <location>
        <position position="204"/>
    </location>
</feature>
<dbReference type="InterPro" id="IPR004808">
    <property type="entry name" value="AP_endonuc_1"/>
</dbReference>
<keyword evidence="2" id="KW-0378">Hydrolase</keyword>
<evidence type="ECO:0000313" key="6">
    <source>
        <dbReference type="EMBL" id="CAH2293860.1"/>
    </source>
</evidence>
<dbReference type="CDD" id="cd09076">
    <property type="entry name" value="L1-EN"/>
    <property type="match status" value="1"/>
</dbReference>
<evidence type="ECO:0008006" key="8">
    <source>
        <dbReference type="Google" id="ProtNLM"/>
    </source>
</evidence>
<evidence type="ECO:0000256" key="4">
    <source>
        <dbReference type="PIRSR" id="PIRSR604808-2"/>
    </source>
</evidence>
<name>A0AAD1S948_PELCU</name>
<dbReference type="AlphaFoldDB" id="A0AAD1S948"/>
<sequence length="306" mass="35014">MYMLLRGQPAHTSVAIYSLHTTWGPRGRYTVFHLSLYTRQRQRTQRSLTKKPAPTHPHPLTHRSLLWSNNIRGQNSLERRSYLLRSLWAARVSVAFLQETHFQGLTGPMLRDQRFPLGFFANHKEAKRAVVAILFANHTPFTCTEEKADTLGRYLFLKGTIVDRQYTFASIYAPKTKQHNFISKTLRLLEQFREGILIGAGDLNLLIDPRVDTSKGRSSLPLSCLKATQAALRDAGLVDSWRVLHPDDRYFTYYSLVHHGYSCLDYILIAQEYLSLLQTSAILPVTWSDHSPMLTLLTSPPHKPKG</sequence>
<reference evidence="6" key="1">
    <citation type="submission" date="2022-03" db="EMBL/GenBank/DDBJ databases">
        <authorList>
            <person name="Alioto T."/>
            <person name="Alioto T."/>
            <person name="Gomez Garrido J."/>
        </authorList>
    </citation>
    <scope>NUCLEOTIDE SEQUENCE</scope>
</reference>
<feature type="site" description="Important for catalytic activity" evidence="5">
    <location>
        <position position="265"/>
    </location>
</feature>
<organism evidence="6 7">
    <name type="scientific">Pelobates cultripes</name>
    <name type="common">Western spadefoot toad</name>
    <dbReference type="NCBI Taxonomy" id="61616"/>
    <lineage>
        <taxon>Eukaryota</taxon>
        <taxon>Metazoa</taxon>
        <taxon>Chordata</taxon>
        <taxon>Craniata</taxon>
        <taxon>Vertebrata</taxon>
        <taxon>Euteleostomi</taxon>
        <taxon>Amphibia</taxon>
        <taxon>Batrachia</taxon>
        <taxon>Anura</taxon>
        <taxon>Pelobatoidea</taxon>
        <taxon>Pelobatidae</taxon>
        <taxon>Pelobates</taxon>
    </lineage>
</organism>
<evidence type="ECO:0000313" key="7">
    <source>
        <dbReference type="Proteomes" id="UP001295444"/>
    </source>
</evidence>
<protein>
    <recommendedName>
        <fullName evidence="8">Endonuclease/exonuclease/phosphatase domain-containing protein</fullName>
    </recommendedName>
</protein>
<evidence type="ECO:0000256" key="5">
    <source>
        <dbReference type="PIRSR" id="PIRSR604808-3"/>
    </source>
</evidence>
<feature type="binding site" evidence="4">
    <location>
        <position position="204"/>
    </location>
    <ligand>
        <name>Mg(2+)</name>
        <dbReference type="ChEBI" id="CHEBI:18420"/>
        <label>1</label>
    </ligand>
</feature>
<feature type="non-terminal residue" evidence="6">
    <location>
        <position position="306"/>
    </location>
</feature>
<dbReference type="Proteomes" id="UP001295444">
    <property type="component" value="Chromosome 05"/>
</dbReference>
<evidence type="ECO:0000256" key="3">
    <source>
        <dbReference type="ARBA" id="ARBA00022842"/>
    </source>
</evidence>
<dbReference type="GO" id="GO:0003906">
    <property type="term" value="F:DNA-(apurinic or apyrimidinic site) endonuclease activity"/>
    <property type="evidence" value="ECO:0007669"/>
    <property type="project" value="TreeGrafter"/>
</dbReference>
<feature type="binding site" evidence="4">
    <location>
        <position position="289"/>
    </location>
    <ligand>
        <name>Mg(2+)</name>
        <dbReference type="ChEBI" id="CHEBI:18420"/>
        <label>1</label>
    </ligand>
</feature>
<dbReference type="GO" id="GO:0005634">
    <property type="term" value="C:nucleus"/>
    <property type="evidence" value="ECO:0007669"/>
    <property type="project" value="TreeGrafter"/>
</dbReference>
<feature type="binding site" evidence="4">
    <location>
        <position position="202"/>
    </location>
    <ligand>
        <name>Mg(2+)</name>
        <dbReference type="ChEBI" id="CHEBI:18420"/>
        <label>1</label>
    </ligand>
</feature>
<dbReference type="PANTHER" id="PTHR22748:SF26">
    <property type="entry name" value="ENDONUCLEASE_EXONUCLEASE_PHOSPHATASE DOMAIN-CONTAINING PROTEIN"/>
    <property type="match status" value="1"/>
</dbReference>
<dbReference type="SUPFAM" id="SSF56219">
    <property type="entry name" value="DNase I-like"/>
    <property type="match status" value="1"/>
</dbReference>
<keyword evidence="1 4" id="KW-0479">Metal-binding</keyword>